<reference evidence="2 3" key="1">
    <citation type="journal article" date="2007" name="Science">
        <title>The Chlamydomonas genome reveals the evolution of key animal and plant functions.</title>
        <authorList>
            <person name="Merchant S.S."/>
            <person name="Prochnik S.E."/>
            <person name="Vallon O."/>
            <person name="Harris E.H."/>
            <person name="Karpowicz S.J."/>
            <person name="Witman G.B."/>
            <person name="Terry A."/>
            <person name="Salamov A."/>
            <person name="Fritz-Laylin L.K."/>
            <person name="Marechal-Drouard L."/>
            <person name="Marshall W.F."/>
            <person name="Qu L.H."/>
            <person name="Nelson D.R."/>
            <person name="Sanderfoot A.A."/>
            <person name="Spalding M.H."/>
            <person name="Kapitonov V.V."/>
            <person name="Ren Q."/>
            <person name="Ferris P."/>
            <person name="Lindquist E."/>
            <person name="Shapiro H."/>
            <person name="Lucas S.M."/>
            <person name="Grimwood J."/>
            <person name="Schmutz J."/>
            <person name="Cardol P."/>
            <person name="Cerutti H."/>
            <person name="Chanfreau G."/>
            <person name="Chen C.L."/>
            <person name="Cognat V."/>
            <person name="Croft M.T."/>
            <person name="Dent R."/>
            <person name="Dutcher S."/>
            <person name="Fernandez E."/>
            <person name="Fukuzawa H."/>
            <person name="Gonzalez-Ballester D."/>
            <person name="Gonzalez-Halphen D."/>
            <person name="Hallmann A."/>
            <person name="Hanikenne M."/>
            <person name="Hippler M."/>
            <person name="Inwood W."/>
            <person name="Jabbari K."/>
            <person name="Kalanon M."/>
            <person name="Kuras R."/>
            <person name="Lefebvre P.A."/>
            <person name="Lemaire S.D."/>
            <person name="Lobanov A.V."/>
            <person name="Lohr M."/>
            <person name="Manuell A."/>
            <person name="Meier I."/>
            <person name="Mets L."/>
            <person name="Mittag M."/>
            <person name="Mittelmeier T."/>
            <person name="Moroney J.V."/>
            <person name="Moseley J."/>
            <person name="Napoli C."/>
            <person name="Nedelcu A.M."/>
            <person name="Niyogi K."/>
            <person name="Novoselov S.V."/>
            <person name="Paulsen I.T."/>
            <person name="Pazour G."/>
            <person name="Purton S."/>
            <person name="Ral J.P."/>
            <person name="Riano-Pachon D.M."/>
            <person name="Riekhof W."/>
            <person name="Rymarquis L."/>
            <person name="Schroda M."/>
            <person name="Stern D."/>
            <person name="Umen J."/>
            <person name="Willows R."/>
            <person name="Wilson N."/>
            <person name="Zimmer S.L."/>
            <person name="Allmer J."/>
            <person name="Balk J."/>
            <person name="Bisova K."/>
            <person name="Chen C.J."/>
            <person name="Elias M."/>
            <person name="Gendler K."/>
            <person name="Hauser C."/>
            <person name="Lamb M.R."/>
            <person name="Ledford H."/>
            <person name="Long J.C."/>
            <person name="Minagawa J."/>
            <person name="Page M.D."/>
            <person name="Pan J."/>
            <person name="Pootakham W."/>
            <person name="Roje S."/>
            <person name="Rose A."/>
            <person name="Stahlberg E."/>
            <person name="Terauchi A.M."/>
            <person name="Yang P."/>
            <person name="Ball S."/>
            <person name="Bowler C."/>
            <person name="Dieckmann C.L."/>
            <person name="Gladyshev V.N."/>
            <person name="Green P."/>
            <person name="Jorgensen R."/>
            <person name="Mayfield S."/>
            <person name="Mueller-Roeber B."/>
            <person name="Rajamani S."/>
            <person name="Sayre R.T."/>
            <person name="Brokstein P."/>
            <person name="Dubchak I."/>
            <person name="Goodstein D."/>
            <person name="Hornick L."/>
            <person name="Huang Y.W."/>
            <person name="Jhaveri J."/>
            <person name="Luo Y."/>
            <person name="Martinez D."/>
            <person name="Ngau W.C."/>
            <person name="Otillar B."/>
            <person name="Poliakov A."/>
            <person name="Porter A."/>
            <person name="Szajkowski L."/>
            <person name="Werner G."/>
            <person name="Zhou K."/>
            <person name="Grigoriev I.V."/>
            <person name="Rokhsar D.S."/>
            <person name="Grossman A.R."/>
        </authorList>
    </citation>
    <scope>NUCLEOTIDE SEQUENCE [LARGE SCALE GENOMIC DNA]</scope>
    <source>
        <strain evidence="3">CC-503</strain>
    </source>
</reference>
<name>A0A2K3E3M8_CHLRE</name>
<organism evidence="2 3">
    <name type="scientific">Chlamydomonas reinhardtii</name>
    <name type="common">Chlamydomonas smithii</name>
    <dbReference type="NCBI Taxonomy" id="3055"/>
    <lineage>
        <taxon>Eukaryota</taxon>
        <taxon>Viridiplantae</taxon>
        <taxon>Chlorophyta</taxon>
        <taxon>core chlorophytes</taxon>
        <taxon>Chlorophyceae</taxon>
        <taxon>CS clade</taxon>
        <taxon>Chlamydomonadales</taxon>
        <taxon>Chlamydomonadaceae</taxon>
        <taxon>Chlamydomonas</taxon>
    </lineage>
</organism>
<dbReference type="EMBL" id="CM008963">
    <property type="protein sequence ID" value="PNW87373.1"/>
    <property type="molecule type" value="Genomic_DNA"/>
</dbReference>
<feature type="compositionally biased region" description="Acidic residues" evidence="1">
    <location>
        <begin position="66"/>
        <end position="79"/>
    </location>
</feature>
<proteinExistence type="predicted"/>
<dbReference type="KEGG" id="cre:CHLRE_02g120200v5"/>
<dbReference type="PaxDb" id="3055-EDO96903"/>
<dbReference type="AlphaFoldDB" id="A0A2K3E3M8"/>
<dbReference type="Proteomes" id="UP000006906">
    <property type="component" value="Chromosome 2"/>
</dbReference>
<dbReference type="GeneID" id="66052515"/>
<protein>
    <submittedName>
        <fullName evidence="2">Uncharacterized protein</fullName>
    </submittedName>
</protein>
<evidence type="ECO:0000313" key="3">
    <source>
        <dbReference type="Proteomes" id="UP000006906"/>
    </source>
</evidence>
<keyword evidence="3" id="KW-1185">Reference proteome</keyword>
<evidence type="ECO:0000313" key="2">
    <source>
        <dbReference type="EMBL" id="PNW87373.1"/>
    </source>
</evidence>
<feature type="compositionally biased region" description="Gly residues" evidence="1">
    <location>
        <begin position="36"/>
        <end position="46"/>
    </location>
</feature>
<dbReference type="RefSeq" id="XP_042927676.1">
    <property type="nucleotide sequence ID" value="XM_043060042.1"/>
</dbReference>
<dbReference type="Gramene" id="PNW87373">
    <property type="protein sequence ID" value="PNW87373"/>
    <property type="gene ID" value="CHLRE_02g120200v5"/>
</dbReference>
<dbReference type="InParanoid" id="A0A2K3E3M8"/>
<evidence type="ECO:0000256" key="1">
    <source>
        <dbReference type="SAM" id="MobiDB-lite"/>
    </source>
</evidence>
<gene>
    <name evidence="2" type="ORF">CHLRE_02g120200v5</name>
</gene>
<feature type="region of interest" description="Disordered" evidence="1">
    <location>
        <begin position="1"/>
        <end position="85"/>
    </location>
</feature>
<accession>A0A2K3E3M8</accession>
<feature type="compositionally biased region" description="Low complexity" evidence="1">
    <location>
        <begin position="1"/>
        <end position="23"/>
    </location>
</feature>
<sequence length="97" mass="10187">MAAVIAKSSVSAAVARPARSSVRPMAALKPAAANGNGNGNTNGNGNGAKQQLFGGLLGRKQQPVEEVQEEPEEEVEPEQETASKKERAFNLLGAFRR</sequence>